<organism evidence="2 3">
    <name type="scientific">Actinoalloteichus fjordicus</name>
    <dbReference type="NCBI Taxonomy" id="1612552"/>
    <lineage>
        <taxon>Bacteria</taxon>
        <taxon>Bacillati</taxon>
        <taxon>Actinomycetota</taxon>
        <taxon>Actinomycetes</taxon>
        <taxon>Pseudonocardiales</taxon>
        <taxon>Pseudonocardiaceae</taxon>
        <taxon>Actinoalloteichus</taxon>
    </lineage>
</organism>
<name>A0AAC9LFG0_9PSEU</name>
<evidence type="ECO:0000313" key="2">
    <source>
        <dbReference type="EMBL" id="APU15797.1"/>
    </source>
</evidence>
<feature type="region of interest" description="Disordered" evidence="1">
    <location>
        <begin position="1"/>
        <end position="32"/>
    </location>
</feature>
<evidence type="ECO:0000313" key="3">
    <source>
        <dbReference type="Proteomes" id="UP000185511"/>
    </source>
</evidence>
<feature type="compositionally biased region" description="Polar residues" evidence="1">
    <location>
        <begin position="1"/>
        <end position="10"/>
    </location>
</feature>
<protein>
    <submittedName>
        <fullName evidence="2">Uncharacterized protein</fullName>
    </submittedName>
</protein>
<gene>
    <name evidence="2" type="ORF">UA74_18845</name>
</gene>
<evidence type="ECO:0000256" key="1">
    <source>
        <dbReference type="SAM" id="MobiDB-lite"/>
    </source>
</evidence>
<dbReference type="EMBL" id="CP016076">
    <property type="protein sequence ID" value="APU15797.1"/>
    <property type="molecule type" value="Genomic_DNA"/>
</dbReference>
<proteinExistence type="predicted"/>
<sequence>MSLINESPPASTGDGARRPADAGPRPPGPRWAGVFRRLEHRRDPTYRQVDVGLCGAICEPAEDDAALPRCPVCHPSVTEHGGAAAQPRPPG</sequence>
<reference evidence="3" key="1">
    <citation type="submission" date="2016-06" db="EMBL/GenBank/DDBJ databases">
        <title>Complete genome sequence of Actinoalloteichus fjordicus DSM 46855 (=ADI127-17), type strain of the new species Actinoalloteichus fjordicus.</title>
        <authorList>
            <person name="Ruckert C."/>
            <person name="Nouioui I."/>
            <person name="Willmese J."/>
            <person name="van Wezel G."/>
            <person name="Klenk H.-P."/>
            <person name="Kalinowski J."/>
            <person name="Zotchev S.B."/>
        </authorList>
    </citation>
    <scope>NUCLEOTIDE SEQUENCE [LARGE SCALE GENOMIC DNA]</scope>
    <source>
        <strain evidence="3">ADI127-7</strain>
    </source>
</reference>
<keyword evidence="3" id="KW-1185">Reference proteome</keyword>
<dbReference type="Proteomes" id="UP000185511">
    <property type="component" value="Chromosome"/>
</dbReference>
<dbReference type="KEGG" id="acad:UA74_18845"/>
<accession>A0AAC9LFG0</accession>
<dbReference type="AlphaFoldDB" id="A0AAC9LFG0"/>